<reference evidence="7" key="1">
    <citation type="submission" date="2020-03" db="EMBL/GenBank/DDBJ databases">
        <title>A high-quality chromosome-level genome assembly of a woody plant with both climbing and erect habits, Rhamnella rubrinervis.</title>
        <authorList>
            <person name="Lu Z."/>
            <person name="Yang Y."/>
            <person name="Zhu X."/>
            <person name="Sun Y."/>
        </authorList>
    </citation>
    <scope>NUCLEOTIDE SEQUENCE</scope>
    <source>
        <strain evidence="7">BYM</strain>
        <tissue evidence="7">Leaf</tissue>
    </source>
</reference>
<dbReference type="InterPro" id="IPR051636">
    <property type="entry name" value="Plant_LTP/defense-related"/>
</dbReference>
<dbReference type="PANTHER" id="PTHR31731">
    <property type="match status" value="1"/>
</dbReference>
<dbReference type="Gene3D" id="1.10.110.10">
    <property type="entry name" value="Plant lipid-transfer and hydrophobic proteins"/>
    <property type="match status" value="1"/>
</dbReference>
<dbReference type="OrthoDB" id="1935738at2759"/>
<evidence type="ECO:0000313" key="8">
    <source>
        <dbReference type="Proteomes" id="UP000796880"/>
    </source>
</evidence>
<evidence type="ECO:0000256" key="2">
    <source>
        <dbReference type="ARBA" id="ARBA00008965"/>
    </source>
</evidence>
<dbReference type="GO" id="GO:0008289">
    <property type="term" value="F:lipid binding"/>
    <property type="evidence" value="ECO:0007669"/>
    <property type="project" value="UniProtKB-KW"/>
</dbReference>
<feature type="domain" description="Bifunctional inhibitor/plant lipid transfer protein/seed storage helical" evidence="6">
    <location>
        <begin position="44"/>
        <end position="129"/>
    </location>
</feature>
<evidence type="ECO:0000256" key="3">
    <source>
        <dbReference type="ARBA" id="ARBA00022448"/>
    </source>
</evidence>
<dbReference type="InterPro" id="IPR027923">
    <property type="entry name" value="Hydrophob_seed_dom"/>
</dbReference>
<comment type="caution">
    <text evidence="7">The sequence shown here is derived from an EMBL/GenBank/DDBJ whole genome shotgun (WGS) entry which is preliminary data.</text>
</comment>
<dbReference type="EMBL" id="VOIH02000004">
    <property type="protein sequence ID" value="KAF3448365.1"/>
    <property type="molecule type" value="Genomic_DNA"/>
</dbReference>
<feature type="signal peptide" evidence="5">
    <location>
        <begin position="1"/>
        <end position="25"/>
    </location>
</feature>
<dbReference type="PROSITE" id="PS51257">
    <property type="entry name" value="PROKAR_LIPOPROTEIN"/>
    <property type="match status" value="1"/>
</dbReference>
<dbReference type="InterPro" id="IPR036312">
    <property type="entry name" value="Bifun_inhib/LTP/seed_sf"/>
</dbReference>
<evidence type="ECO:0000259" key="6">
    <source>
        <dbReference type="SMART" id="SM00499"/>
    </source>
</evidence>
<evidence type="ECO:0000256" key="1">
    <source>
        <dbReference type="ARBA" id="ARBA00003211"/>
    </source>
</evidence>
<comment type="similarity">
    <text evidence="2">Belongs to the plant LTP family. PEARLI1 subfamily.</text>
</comment>
<comment type="function">
    <text evidence="1">Plant non-specific lipid-transfer proteins transfer phospholipids as well as galactolipids across membranes. May play a role in wax or cutin deposition in the cell walls of expanding epidermal cells and certain secretory tissues.</text>
</comment>
<keyword evidence="3" id="KW-0813">Transport</keyword>
<sequence>MASKALASTALLLSLNILFFTMVSSCGTCSTPSVPPPKPAANTCPKDTLKIGACVKVLKGDLVNLVLGKPPSGSACCPLIEGLVDLEAAVCLCTTIKLNVLNVVNLNVPVDLSLILSGCHKEVPSGYKCA</sequence>
<keyword evidence="4" id="KW-0446">Lipid-binding</keyword>
<keyword evidence="5" id="KW-0732">Signal</keyword>
<dbReference type="Proteomes" id="UP000796880">
    <property type="component" value="Unassembled WGS sequence"/>
</dbReference>
<dbReference type="InterPro" id="IPR016140">
    <property type="entry name" value="Bifunc_inhib/LTP/seed_store"/>
</dbReference>
<dbReference type="SUPFAM" id="SSF47699">
    <property type="entry name" value="Bifunctional inhibitor/lipid-transfer protein/seed storage 2S albumin"/>
    <property type="match status" value="1"/>
</dbReference>
<proteinExistence type="inferred from homology"/>
<name>A0A8K0HAI7_9ROSA</name>
<feature type="chain" id="PRO_5035436570" description="Bifunctional inhibitor/plant lipid transfer protein/seed storage helical domain-containing protein" evidence="5">
    <location>
        <begin position="26"/>
        <end position="130"/>
    </location>
</feature>
<gene>
    <name evidence="7" type="ORF">FNV43_RR09078</name>
</gene>
<evidence type="ECO:0000313" key="7">
    <source>
        <dbReference type="EMBL" id="KAF3448365.1"/>
    </source>
</evidence>
<dbReference type="CDD" id="cd01958">
    <property type="entry name" value="HPS_like"/>
    <property type="match status" value="1"/>
</dbReference>
<accession>A0A8K0HAI7</accession>
<protein>
    <recommendedName>
        <fullName evidence="6">Bifunctional inhibitor/plant lipid transfer protein/seed storage helical domain-containing protein</fullName>
    </recommendedName>
</protein>
<dbReference type="SMART" id="SM00499">
    <property type="entry name" value="AAI"/>
    <property type="match status" value="1"/>
</dbReference>
<keyword evidence="8" id="KW-1185">Reference proteome</keyword>
<dbReference type="AlphaFoldDB" id="A0A8K0HAI7"/>
<evidence type="ECO:0000256" key="5">
    <source>
        <dbReference type="SAM" id="SignalP"/>
    </source>
</evidence>
<dbReference type="Pfam" id="PF14547">
    <property type="entry name" value="Hydrophob_seed"/>
    <property type="match status" value="1"/>
</dbReference>
<evidence type="ECO:0000256" key="4">
    <source>
        <dbReference type="ARBA" id="ARBA00023121"/>
    </source>
</evidence>
<organism evidence="7 8">
    <name type="scientific">Rhamnella rubrinervis</name>
    <dbReference type="NCBI Taxonomy" id="2594499"/>
    <lineage>
        <taxon>Eukaryota</taxon>
        <taxon>Viridiplantae</taxon>
        <taxon>Streptophyta</taxon>
        <taxon>Embryophyta</taxon>
        <taxon>Tracheophyta</taxon>
        <taxon>Spermatophyta</taxon>
        <taxon>Magnoliopsida</taxon>
        <taxon>eudicotyledons</taxon>
        <taxon>Gunneridae</taxon>
        <taxon>Pentapetalae</taxon>
        <taxon>rosids</taxon>
        <taxon>fabids</taxon>
        <taxon>Rosales</taxon>
        <taxon>Rhamnaceae</taxon>
        <taxon>rhamnoid group</taxon>
        <taxon>Rhamneae</taxon>
        <taxon>Rhamnella</taxon>
    </lineage>
</organism>